<proteinExistence type="predicted"/>
<evidence type="ECO:0000313" key="2">
    <source>
        <dbReference type="EMBL" id="GEU40202.1"/>
    </source>
</evidence>
<sequence>MAQQQQQPIIHADQLIPKFQRIVKCNNYVVLQNIPCSPECKIVGQIMLDHPLSYALTTTTDVPWKLLKIHFTDPTTMKFIQPFMQIVGYRVVDKKKDVIQYPRFTKLIIADLMKYSSVPQRLEEDYHSIKDDIPVEYKEYMKVFVRVDIPTIQPERDAITEATLLSLALHKTAIAAEAQENVTKVQEKLAKKEIDKMVEGEDDEELYASEFVDSMLNGDDDSGTRIELGIHVEHLETVDDETEKEKKDGETHDEKANDDEKKDEMGRIDENCITLQCYNIQSLTQDKTYFQQIAEKATNDVIEGNLIRVVADTIIQERGALQAKVPALVSKEFADQTPQIIEELFKSYVSNNVIQLHPTTSTRTSTSTTSLADLQQQLYLKMKSNLQEQAADPDDAFHPQHHDDHQEDDAPPEGEKRAKRHKTSKS</sequence>
<name>A0A6L2JUB9_TANCI</name>
<dbReference type="AlphaFoldDB" id="A0A6L2JUB9"/>
<feature type="compositionally biased region" description="Basic residues" evidence="1">
    <location>
        <begin position="417"/>
        <end position="426"/>
    </location>
</feature>
<feature type="region of interest" description="Disordered" evidence="1">
    <location>
        <begin position="386"/>
        <end position="426"/>
    </location>
</feature>
<dbReference type="EMBL" id="BKCJ010001272">
    <property type="protein sequence ID" value="GEU40202.1"/>
    <property type="molecule type" value="Genomic_DNA"/>
</dbReference>
<comment type="caution">
    <text evidence="2">The sequence shown here is derived from an EMBL/GenBank/DDBJ whole genome shotgun (WGS) entry which is preliminary data.</text>
</comment>
<feature type="compositionally biased region" description="Basic and acidic residues" evidence="1">
    <location>
        <begin position="395"/>
        <end position="405"/>
    </location>
</feature>
<accession>A0A6L2JUB9</accession>
<reference evidence="2" key="1">
    <citation type="journal article" date="2019" name="Sci. Rep.">
        <title>Draft genome of Tanacetum cinerariifolium, the natural source of mosquito coil.</title>
        <authorList>
            <person name="Yamashiro T."/>
            <person name="Shiraishi A."/>
            <person name="Satake H."/>
            <person name="Nakayama K."/>
        </authorList>
    </citation>
    <scope>NUCLEOTIDE SEQUENCE</scope>
</reference>
<protein>
    <submittedName>
        <fullName evidence="2">Uncharacterized protein</fullName>
    </submittedName>
</protein>
<feature type="region of interest" description="Disordered" evidence="1">
    <location>
        <begin position="236"/>
        <end position="263"/>
    </location>
</feature>
<gene>
    <name evidence="2" type="ORF">Tci_012180</name>
</gene>
<organism evidence="2">
    <name type="scientific">Tanacetum cinerariifolium</name>
    <name type="common">Dalmatian daisy</name>
    <name type="synonym">Chrysanthemum cinerariifolium</name>
    <dbReference type="NCBI Taxonomy" id="118510"/>
    <lineage>
        <taxon>Eukaryota</taxon>
        <taxon>Viridiplantae</taxon>
        <taxon>Streptophyta</taxon>
        <taxon>Embryophyta</taxon>
        <taxon>Tracheophyta</taxon>
        <taxon>Spermatophyta</taxon>
        <taxon>Magnoliopsida</taxon>
        <taxon>eudicotyledons</taxon>
        <taxon>Gunneridae</taxon>
        <taxon>Pentapetalae</taxon>
        <taxon>asterids</taxon>
        <taxon>campanulids</taxon>
        <taxon>Asterales</taxon>
        <taxon>Asteraceae</taxon>
        <taxon>Asteroideae</taxon>
        <taxon>Anthemideae</taxon>
        <taxon>Anthemidinae</taxon>
        <taxon>Tanacetum</taxon>
    </lineage>
</organism>
<evidence type="ECO:0000256" key="1">
    <source>
        <dbReference type="SAM" id="MobiDB-lite"/>
    </source>
</evidence>